<dbReference type="EMBL" id="BMLT01000006">
    <property type="protein sequence ID" value="GGO82834.1"/>
    <property type="molecule type" value="Genomic_DNA"/>
</dbReference>
<comment type="caution">
    <text evidence="1">The sequence shown here is derived from an EMBL/GenBank/DDBJ whole genome shotgun (WGS) entry which is preliminary data.</text>
</comment>
<protein>
    <submittedName>
        <fullName evidence="1">Uncharacterized protein</fullName>
    </submittedName>
</protein>
<evidence type="ECO:0000313" key="2">
    <source>
        <dbReference type="Proteomes" id="UP000599578"/>
    </source>
</evidence>
<evidence type="ECO:0000313" key="1">
    <source>
        <dbReference type="EMBL" id="GGO82834.1"/>
    </source>
</evidence>
<dbReference type="Proteomes" id="UP000599578">
    <property type="component" value="Unassembled WGS sequence"/>
</dbReference>
<gene>
    <name evidence="1" type="ORF">GCM10011348_25110</name>
</gene>
<name>A0A917ZIM9_9GAMM</name>
<reference evidence="1 2" key="1">
    <citation type="journal article" date="2014" name="Int. J. Syst. Evol. Microbiol.">
        <title>Complete genome sequence of Corynebacterium casei LMG S-19264T (=DSM 44701T), isolated from a smear-ripened cheese.</title>
        <authorList>
            <consortium name="US DOE Joint Genome Institute (JGI-PGF)"/>
            <person name="Walter F."/>
            <person name="Albersmeier A."/>
            <person name="Kalinowski J."/>
            <person name="Ruckert C."/>
        </authorList>
    </citation>
    <scope>NUCLEOTIDE SEQUENCE [LARGE SCALE GENOMIC DNA]</scope>
    <source>
        <strain evidence="1 2">CGMCC 1.7286</strain>
    </source>
</reference>
<accession>A0A917ZIM9</accession>
<keyword evidence="2" id="KW-1185">Reference proteome</keyword>
<proteinExistence type="predicted"/>
<organism evidence="1 2">
    <name type="scientific">Marinobacterium nitratireducens</name>
    <dbReference type="NCBI Taxonomy" id="518897"/>
    <lineage>
        <taxon>Bacteria</taxon>
        <taxon>Pseudomonadati</taxon>
        <taxon>Pseudomonadota</taxon>
        <taxon>Gammaproteobacteria</taxon>
        <taxon>Oceanospirillales</taxon>
        <taxon>Oceanospirillaceae</taxon>
        <taxon>Marinobacterium</taxon>
    </lineage>
</organism>
<sequence length="66" mass="7152">MDQVTQVADPTRNVSGWYVATRNQSICNAIDMMGPRCPGGETKGEARAIASLDPSYSPIRRVEVLA</sequence>
<dbReference type="AlphaFoldDB" id="A0A917ZIM9"/>